<reference evidence="5 6" key="1">
    <citation type="submission" date="2013-09" db="EMBL/GenBank/DDBJ databases">
        <title>Genome sequencing of Arenimonas malthae.</title>
        <authorList>
            <person name="Chen F."/>
            <person name="Wang G."/>
        </authorList>
    </citation>
    <scope>NUCLEOTIDE SEQUENCE [LARGE SCALE GENOMIC DNA]</scope>
    <source>
        <strain evidence="5 6">CC-JY-1</strain>
    </source>
</reference>
<comment type="caution">
    <text evidence="5">The sequence shown here is derived from an EMBL/GenBank/DDBJ whole genome shotgun (WGS) entry which is preliminary data.</text>
</comment>
<dbReference type="Pfam" id="PF00989">
    <property type="entry name" value="PAS"/>
    <property type="match status" value="2"/>
</dbReference>
<dbReference type="InterPro" id="IPR013655">
    <property type="entry name" value="PAS_fold_3"/>
</dbReference>
<dbReference type="SMART" id="SM00267">
    <property type="entry name" value="GGDEF"/>
    <property type="match status" value="1"/>
</dbReference>
<evidence type="ECO:0008006" key="7">
    <source>
        <dbReference type="Google" id="ProtNLM"/>
    </source>
</evidence>
<dbReference type="SUPFAM" id="SSF55073">
    <property type="entry name" value="Nucleotide cyclase"/>
    <property type="match status" value="1"/>
</dbReference>
<dbReference type="PANTHER" id="PTHR44757">
    <property type="entry name" value="DIGUANYLATE CYCLASE DGCP"/>
    <property type="match status" value="1"/>
</dbReference>
<dbReference type="OrthoDB" id="5963948at2"/>
<protein>
    <recommendedName>
        <fullName evidence="7">Diguanylate cyclase</fullName>
    </recommendedName>
</protein>
<dbReference type="eggNOG" id="COG3706">
    <property type="taxonomic scope" value="Bacteria"/>
</dbReference>
<dbReference type="STRING" id="1384054.N790_07980"/>
<dbReference type="GO" id="GO:0003824">
    <property type="term" value="F:catalytic activity"/>
    <property type="evidence" value="ECO:0007669"/>
    <property type="project" value="UniProtKB-ARBA"/>
</dbReference>
<dbReference type="SUPFAM" id="SSF55781">
    <property type="entry name" value="GAF domain-like"/>
    <property type="match status" value="1"/>
</dbReference>
<dbReference type="Pfam" id="PF08447">
    <property type="entry name" value="PAS_3"/>
    <property type="match status" value="1"/>
</dbReference>
<dbReference type="InterPro" id="IPR001610">
    <property type="entry name" value="PAC"/>
</dbReference>
<dbReference type="SMART" id="SM00091">
    <property type="entry name" value="PAS"/>
    <property type="match status" value="3"/>
</dbReference>
<comment type="cofactor">
    <cofactor evidence="1">
        <name>Mg(2+)</name>
        <dbReference type="ChEBI" id="CHEBI:18420"/>
    </cofactor>
</comment>
<dbReference type="InterPro" id="IPR000014">
    <property type="entry name" value="PAS"/>
</dbReference>
<dbReference type="SUPFAM" id="SSF55785">
    <property type="entry name" value="PYP-like sensor domain (PAS domain)"/>
    <property type="match status" value="3"/>
</dbReference>
<dbReference type="CDD" id="cd01949">
    <property type="entry name" value="GGDEF"/>
    <property type="match status" value="1"/>
</dbReference>
<dbReference type="SMART" id="SM00086">
    <property type="entry name" value="PAC"/>
    <property type="match status" value="3"/>
</dbReference>
<dbReference type="Gene3D" id="3.30.450.20">
    <property type="entry name" value="PAS domain"/>
    <property type="match status" value="3"/>
</dbReference>
<accession>A0A091B6Q7</accession>
<proteinExistence type="predicted"/>
<dbReference type="PROSITE" id="PS50887">
    <property type="entry name" value="GGDEF"/>
    <property type="match status" value="1"/>
</dbReference>
<evidence type="ECO:0000313" key="5">
    <source>
        <dbReference type="EMBL" id="KFN47187.1"/>
    </source>
</evidence>
<evidence type="ECO:0000259" key="3">
    <source>
        <dbReference type="PROSITE" id="PS50113"/>
    </source>
</evidence>
<dbReference type="Gene3D" id="3.30.70.270">
    <property type="match status" value="1"/>
</dbReference>
<dbReference type="InterPro" id="IPR029016">
    <property type="entry name" value="GAF-like_dom_sf"/>
</dbReference>
<dbReference type="AlphaFoldDB" id="A0A091B6Q7"/>
<dbReference type="NCBIfam" id="TIGR00254">
    <property type="entry name" value="GGDEF"/>
    <property type="match status" value="1"/>
</dbReference>
<dbReference type="InterPro" id="IPR029787">
    <property type="entry name" value="Nucleotide_cyclase"/>
</dbReference>
<dbReference type="Proteomes" id="UP000029392">
    <property type="component" value="Unassembled WGS sequence"/>
</dbReference>
<evidence type="ECO:0000313" key="6">
    <source>
        <dbReference type="Proteomes" id="UP000029392"/>
    </source>
</evidence>
<dbReference type="InterPro" id="IPR043128">
    <property type="entry name" value="Rev_trsase/Diguanyl_cyclase"/>
</dbReference>
<evidence type="ECO:0000259" key="2">
    <source>
        <dbReference type="PROSITE" id="PS50112"/>
    </source>
</evidence>
<dbReference type="GO" id="GO:0006355">
    <property type="term" value="P:regulation of DNA-templated transcription"/>
    <property type="evidence" value="ECO:0007669"/>
    <property type="project" value="InterPro"/>
</dbReference>
<dbReference type="InterPro" id="IPR000700">
    <property type="entry name" value="PAS-assoc_C"/>
</dbReference>
<gene>
    <name evidence="5" type="ORF">N790_07980</name>
</gene>
<dbReference type="InterPro" id="IPR013767">
    <property type="entry name" value="PAS_fold"/>
</dbReference>
<sequence>MPHRFSPPTRRPWFQGLFRWLGSRAAAERDLMFHLAPGLQVILDREHRVQRCNPAWEVLLGWREDELLGTELVRLQHPDDVHVSREQGRLLLEQGLSVTGFENRLRHRDGTYRRIRWYARQLEDGRTYGFGQDVTEASQAERERDLFYTLAPGLQGIVSPDGTLRRAGQGWKTILGYDPAALVGHRITELVHPDDVEPTRAAVIRAVARGDHGTPFLNRYRNASGQYRWIQWFTLPLPETGELYGFGLDITELSEAQARFRSAFEHAAIGISLVGLDGRLLEPNPALCRLLGYAREELVAMTYKDITYPPDLEADVALATELAEGRRESYTIDKRYITKSGQLTWIQLTGSRVLDADGRLLYFIAQVQDINERKRAEERLTIANTELSNALHELRGYEMQMRRIHELSQLLMVCADRAEAYEVMQRVFGALLSDHPGYFAVLEPQARQLLPVFQWGEGEPVEAPIPVGDCWAMRRGEPHLVLDAAHDLACHHVSRDEHGCACIPLTVNGRTNAMVHVADLGNAAEAKRVGALIETLGEVVKTSLSNLDLREHLSEQAIRDRLTGLYNRRHLDDQLPVEFERARRKGQPVCLAMVDIDHFKHFNDDFGHEAGDEVLRAIGRYLRESLRKVDLVFRYGGEEFTVILSEADAAGARARLEAIREGAKGLAVWYGGDKLPTPSLSVGVAFSDADHPDPESLIRAADRALYRAKDLGRDRVEFSGGG</sequence>
<feature type="domain" description="PAC" evidence="3">
    <location>
        <begin position="330"/>
        <end position="382"/>
    </location>
</feature>
<evidence type="ECO:0000256" key="1">
    <source>
        <dbReference type="ARBA" id="ARBA00001946"/>
    </source>
</evidence>
<dbReference type="InterPro" id="IPR035965">
    <property type="entry name" value="PAS-like_dom_sf"/>
</dbReference>
<dbReference type="InterPro" id="IPR052155">
    <property type="entry name" value="Biofilm_reg_signaling"/>
</dbReference>
<dbReference type="FunFam" id="3.30.70.270:FF:000001">
    <property type="entry name" value="Diguanylate cyclase domain protein"/>
    <property type="match status" value="1"/>
</dbReference>
<dbReference type="PATRIC" id="fig|1384054.3.peg.1659"/>
<dbReference type="InterPro" id="IPR000160">
    <property type="entry name" value="GGDEF_dom"/>
</dbReference>
<dbReference type="Pfam" id="PF00990">
    <property type="entry name" value="GGDEF"/>
    <property type="match status" value="1"/>
</dbReference>
<dbReference type="EMBL" id="AVCH01000163">
    <property type="protein sequence ID" value="KFN47187.1"/>
    <property type="molecule type" value="Genomic_DNA"/>
</dbReference>
<name>A0A091B6Q7_9GAMM</name>
<feature type="domain" description="PAS" evidence="2">
    <location>
        <begin position="41"/>
        <end position="95"/>
    </location>
</feature>
<dbReference type="Gene3D" id="3.30.450.40">
    <property type="match status" value="1"/>
</dbReference>
<dbReference type="CDD" id="cd00130">
    <property type="entry name" value="PAS"/>
    <property type="match status" value="3"/>
</dbReference>
<keyword evidence="6" id="KW-1185">Reference proteome</keyword>
<feature type="domain" description="PAS" evidence="2">
    <location>
        <begin position="157"/>
        <end position="210"/>
    </location>
</feature>
<dbReference type="PROSITE" id="PS50112">
    <property type="entry name" value="PAS"/>
    <property type="match status" value="3"/>
</dbReference>
<organism evidence="5 6">
    <name type="scientific">Arenimonas malthae CC-JY-1</name>
    <dbReference type="NCBI Taxonomy" id="1384054"/>
    <lineage>
        <taxon>Bacteria</taxon>
        <taxon>Pseudomonadati</taxon>
        <taxon>Pseudomonadota</taxon>
        <taxon>Gammaproteobacteria</taxon>
        <taxon>Lysobacterales</taxon>
        <taxon>Lysobacteraceae</taxon>
        <taxon>Arenimonas</taxon>
    </lineage>
</organism>
<dbReference type="eggNOG" id="COG3829">
    <property type="taxonomic scope" value="Bacteria"/>
</dbReference>
<feature type="domain" description="PAS" evidence="2">
    <location>
        <begin position="256"/>
        <end position="326"/>
    </location>
</feature>
<dbReference type="PROSITE" id="PS50113">
    <property type="entry name" value="PAC"/>
    <property type="match status" value="1"/>
</dbReference>
<dbReference type="RefSeq" id="WP_043803479.1">
    <property type="nucleotide sequence ID" value="NZ_AVCH01000163.1"/>
</dbReference>
<dbReference type="NCBIfam" id="TIGR00229">
    <property type="entry name" value="sensory_box"/>
    <property type="match status" value="3"/>
</dbReference>
<evidence type="ECO:0000259" key="4">
    <source>
        <dbReference type="PROSITE" id="PS50887"/>
    </source>
</evidence>
<dbReference type="PANTHER" id="PTHR44757:SF2">
    <property type="entry name" value="BIOFILM ARCHITECTURE MAINTENANCE PROTEIN MBAA"/>
    <property type="match status" value="1"/>
</dbReference>
<feature type="domain" description="GGDEF" evidence="4">
    <location>
        <begin position="587"/>
        <end position="721"/>
    </location>
</feature>